<proteinExistence type="inferred from homology"/>
<evidence type="ECO:0000256" key="1">
    <source>
        <dbReference type="ARBA" id="ARBA00001947"/>
    </source>
</evidence>
<evidence type="ECO:0000256" key="11">
    <source>
        <dbReference type="ARBA" id="ARBA00049085"/>
    </source>
</evidence>
<dbReference type="SUPFAM" id="SSF51735">
    <property type="entry name" value="NAD(P)-binding Rossmann-fold domains"/>
    <property type="match status" value="1"/>
</dbReference>
<keyword evidence="15" id="KW-1185">Reference proteome</keyword>
<dbReference type="EC" id="1.1.1.329" evidence="8"/>
<dbReference type="InterPro" id="IPR002328">
    <property type="entry name" value="ADH_Zn_CS"/>
</dbReference>
<accession>A0A101RN91</accession>
<evidence type="ECO:0000256" key="8">
    <source>
        <dbReference type="ARBA" id="ARBA00039102"/>
    </source>
</evidence>
<dbReference type="GO" id="GO:0008270">
    <property type="term" value="F:zinc ion binding"/>
    <property type="evidence" value="ECO:0007669"/>
    <property type="project" value="InterPro"/>
</dbReference>
<evidence type="ECO:0000256" key="4">
    <source>
        <dbReference type="ARBA" id="ARBA00023002"/>
    </source>
</evidence>
<dbReference type="Pfam" id="PF00107">
    <property type="entry name" value="ADH_zinc_N"/>
    <property type="match status" value="1"/>
</dbReference>
<dbReference type="InterPro" id="IPR013149">
    <property type="entry name" value="ADH-like_C"/>
</dbReference>
<dbReference type="RefSeq" id="WP_062246482.1">
    <property type="nucleotide sequence ID" value="NZ_JBPJFL010000002.1"/>
</dbReference>
<dbReference type="InterPro" id="IPR013154">
    <property type="entry name" value="ADH-like_N"/>
</dbReference>
<dbReference type="InterPro" id="IPR020843">
    <property type="entry name" value="ER"/>
</dbReference>
<comment type="cofactor">
    <cofactor evidence="1 12">
        <name>Zn(2+)</name>
        <dbReference type="ChEBI" id="CHEBI:29105"/>
    </cofactor>
</comment>
<comment type="catalytic activity">
    <reaction evidence="11">
        <text>2-deoxy-scyllo-inosamine + NADP(+) = 3-amino-2,3-dideoxy-scyllo-inosose + NADPH + H(+)</text>
        <dbReference type="Rhea" id="RHEA:33879"/>
        <dbReference type="ChEBI" id="CHEBI:15378"/>
        <dbReference type="ChEBI" id="CHEBI:57783"/>
        <dbReference type="ChEBI" id="CHEBI:58349"/>
        <dbReference type="ChEBI" id="CHEBI:65002"/>
        <dbReference type="ChEBI" id="CHEBI:65003"/>
        <dbReference type="EC" id="1.1.1.329"/>
    </reaction>
</comment>
<keyword evidence="3 12" id="KW-0862">Zinc</keyword>
<evidence type="ECO:0000256" key="3">
    <source>
        <dbReference type="ARBA" id="ARBA00022833"/>
    </source>
</evidence>
<dbReference type="InterPro" id="IPR036291">
    <property type="entry name" value="NAD(P)-bd_dom_sf"/>
</dbReference>
<protein>
    <recommendedName>
        <fullName evidence="9">2-deoxy-scyllo-inosamine dehydrogenase</fullName>
        <ecNumber evidence="8">1.1.1.329</ecNumber>
    </recommendedName>
</protein>
<evidence type="ECO:0000256" key="2">
    <source>
        <dbReference type="ARBA" id="ARBA00022723"/>
    </source>
</evidence>
<dbReference type="Pfam" id="PF08240">
    <property type="entry name" value="ADH_N"/>
    <property type="match status" value="1"/>
</dbReference>
<evidence type="ECO:0000313" key="15">
    <source>
        <dbReference type="Proteomes" id="UP000054375"/>
    </source>
</evidence>
<evidence type="ECO:0000256" key="6">
    <source>
        <dbReference type="ARBA" id="ARBA00037908"/>
    </source>
</evidence>
<evidence type="ECO:0000256" key="7">
    <source>
        <dbReference type="ARBA" id="ARBA00038004"/>
    </source>
</evidence>
<evidence type="ECO:0000256" key="12">
    <source>
        <dbReference type="RuleBase" id="RU361277"/>
    </source>
</evidence>
<dbReference type="Gene3D" id="3.90.180.10">
    <property type="entry name" value="Medium-chain alcohol dehydrogenases, catalytic domain"/>
    <property type="match status" value="1"/>
</dbReference>
<comment type="catalytic activity">
    <reaction evidence="10">
        <text>2-deoxy-scyllo-inosamine + NAD(+) = 3-amino-2,3-dideoxy-scyllo-inosose + NADH + H(+)</text>
        <dbReference type="Rhea" id="RHEA:33883"/>
        <dbReference type="ChEBI" id="CHEBI:15378"/>
        <dbReference type="ChEBI" id="CHEBI:57540"/>
        <dbReference type="ChEBI" id="CHEBI:57945"/>
        <dbReference type="ChEBI" id="CHEBI:65002"/>
        <dbReference type="ChEBI" id="CHEBI:65003"/>
        <dbReference type="EC" id="1.1.1.329"/>
    </reaction>
</comment>
<evidence type="ECO:0000313" key="14">
    <source>
        <dbReference type="EMBL" id="KUN58742.1"/>
    </source>
</evidence>
<reference evidence="14 15" key="1">
    <citation type="submission" date="2015-10" db="EMBL/GenBank/DDBJ databases">
        <title>Draft genome sequence of Streptomyces griseorubiginosus DSM 40469, type strain for the species Streptomyces griseorubiginosus.</title>
        <authorList>
            <person name="Ruckert C."/>
            <person name="Winkler A."/>
            <person name="Kalinowski J."/>
            <person name="Kampfer P."/>
            <person name="Glaeser S."/>
        </authorList>
    </citation>
    <scope>NUCLEOTIDE SEQUENCE [LARGE SCALE GENOMIC DNA]</scope>
    <source>
        <strain evidence="14 15">DSM 40469</strain>
    </source>
</reference>
<comment type="caution">
    <text evidence="14">The sequence shown here is derived from an EMBL/GenBank/DDBJ whole genome shotgun (WGS) entry which is preliminary data.</text>
</comment>
<comment type="function">
    <text evidence="5">Catalyzes the oxidation of 2-deoxy-scyllo-inosamine (DOIA) with NAD(+) or NADP(+), forming 3-amino-2,3-dideoxy-scyllo-inosose (amino-DOI).</text>
</comment>
<comment type="pathway">
    <text evidence="6">Metabolic intermediate biosynthesis; 2-deoxystreptamine biosynthesis; 2-deoxystreptamine from D-glucose 6-phosphate: step 3/4.</text>
</comment>
<feature type="domain" description="Enoyl reductase (ER)" evidence="13">
    <location>
        <begin position="12"/>
        <end position="356"/>
    </location>
</feature>
<dbReference type="AlphaFoldDB" id="A0A101RN91"/>
<dbReference type="PANTHER" id="PTHR43401:SF5">
    <property type="entry name" value="ALCOHOL DEHYDROGENASE-RELATED"/>
    <property type="match status" value="1"/>
</dbReference>
<dbReference type="EMBL" id="LMWV01000044">
    <property type="protein sequence ID" value="KUN58742.1"/>
    <property type="molecule type" value="Genomic_DNA"/>
</dbReference>
<dbReference type="InterPro" id="IPR050129">
    <property type="entry name" value="Zn_alcohol_dh"/>
</dbReference>
<name>A0A101RN91_9ACTN</name>
<sequence>MATMLALRAHQGAEALVLEQVPVPEPGPLDVVVKVASAGLAPGIMRLLRMGALKQLPTTLGHEAAGVISAVGRDVTGHAVGDRVRVHPLLNCRECDYCRTDRDMMCAQQAMLGHAAFGDGPMPLYEQYHDGGLAEYVRVPHWLIDSLPDSVGFDVAAKIQDLANAVRALKCADLPERATLVVTAATGTMGTATVKLAEHFGVARLILVGRDAERLQRVAGLSGGIPVDVVALDELPENWSTDGTLTRRLRGLAPEGAHAVIDFIPEGPALGQTMASMATGGTLVHMGGNTTPLALPPIALMMHCWRFVATRAYTRQDATDVLRLLATGALTADELITHRFPLTEALKAMDAIQQRVDDPMWMTVINP</sequence>
<dbReference type="SMART" id="SM00829">
    <property type="entry name" value="PKS_ER"/>
    <property type="match status" value="1"/>
</dbReference>
<dbReference type="InterPro" id="IPR011032">
    <property type="entry name" value="GroES-like_sf"/>
</dbReference>
<evidence type="ECO:0000259" key="13">
    <source>
        <dbReference type="SMART" id="SM00829"/>
    </source>
</evidence>
<evidence type="ECO:0000256" key="10">
    <source>
        <dbReference type="ARBA" id="ARBA00048685"/>
    </source>
</evidence>
<dbReference type="PANTHER" id="PTHR43401">
    <property type="entry name" value="L-THREONINE 3-DEHYDROGENASE"/>
    <property type="match status" value="1"/>
</dbReference>
<dbReference type="Proteomes" id="UP000054375">
    <property type="component" value="Unassembled WGS sequence"/>
</dbReference>
<dbReference type="GO" id="GO:0016491">
    <property type="term" value="F:oxidoreductase activity"/>
    <property type="evidence" value="ECO:0007669"/>
    <property type="project" value="UniProtKB-KW"/>
</dbReference>
<comment type="similarity">
    <text evidence="7">Belongs to the zinc-containing alcohol dehydrogenase family. DOIA dehydrogenase subfamily.</text>
</comment>
<organism evidence="14 15">
    <name type="scientific">Streptomyces griseorubiginosus</name>
    <dbReference type="NCBI Taxonomy" id="67304"/>
    <lineage>
        <taxon>Bacteria</taxon>
        <taxon>Bacillati</taxon>
        <taxon>Actinomycetota</taxon>
        <taxon>Actinomycetes</taxon>
        <taxon>Kitasatosporales</taxon>
        <taxon>Streptomycetaceae</taxon>
        <taxon>Streptomyces</taxon>
    </lineage>
</organism>
<dbReference type="SUPFAM" id="SSF50129">
    <property type="entry name" value="GroES-like"/>
    <property type="match status" value="1"/>
</dbReference>
<evidence type="ECO:0000256" key="5">
    <source>
        <dbReference type="ARBA" id="ARBA00037678"/>
    </source>
</evidence>
<keyword evidence="4" id="KW-0560">Oxidoreductase</keyword>
<keyword evidence="2 12" id="KW-0479">Metal-binding</keyword>
<dbReference type="PROSITE" id="PS00059">
    <property type="entry name" value="ADH_ZINC"/>
    <property type="match status" value="1"/>
</dbReference>
<gene>
    <name evidence="14" type="ORF">AQJ54_40930</name>
</gene>
<evidence type="ECO:0000256" key="9">
    <source>
        <dbReference type="ARBA" id="ARBA00039387"/>
    </source>
</evidence>